<dbReference type="SUPFAM" id="SSF82754">
    <property type="entry name" value="C-terminal, gelsolin-like domain of Sec23/24"/>
    <property type="match status" value="1"/>
</dbReference>
<organism evidence="1 2">
    <name type="scientific">Gossypium lobatum</name>
    <dbReference type="NCBI Taxonomy" id="34289"/>
    <lineage>
        <taxon>Eukaryota</taxon>
        <taxon>Viridiplantae</taxon>
        <taxon>Streptophyta</taxon>
        <taxon>Embryophyta</taxon>
        <taxon>Tracheophyta</taxon>
        <taxon>Spermatophyta</taxon>
        <taxon>Magnoliopsida</taxon>
        <taxon>eudicotyledons</taxon>
        <taxon>Gunneridae</taxon>
        <taxon>Pentapetalae</taxon>
        <taxon>rosids</taxon>
        <taxon>malvids</taxon>
        <taxon>Malvales</taxon>
        <taxon>Malvaceae</taxon>
        <taxon>Malvoideae</taxon>
        <taxon>Gossypium</taxon>
    </lineage>
</organism>
<gene>
    <name evidence="1" type="ORF">Golob_025568</name>
</gene>
<dbReference type="EMBL" id="JABEZX010000005">
    <property type="protein sequence ID" value="MBA0555388.1"/>
    <property type="molecule type" value="Genomic_DNA"/>
</dbReference>
<evidence type="ECO:0000313" key="1">
    <source>
        <dbReference type="EMBL" id="MBA0555388.1"/>
    </source>
</evidence>
<keyword evidence="2" id="KW-1185">Reference proteome</keyword>
<evidence type="ECO:0008006" key="3">
    <source>
        <dbReference type="Google" id="ProtNLM"/>
    </source>
</evidence>
<accession>A0A7J8LSH8</accession>
<name>A0A7J8LSH8_9ROSI</name>
<comment type="caution">
    <text evidence="1">The sequence shown here is derived from an EMBL/GenBank/DDBJ whole genome shotgun (WGS) entry which is preliminary data.</text>
</comment>
<evidence type="ECO:0000313" key="2">
    <source>
        <dbReference type="Proteomes" id="UP000593572"/>
    </source>
</evidence>
<dbReference type="InterPro" id="IPR036180">
    <property type="entry name" value="Gelsolin-like_dom_sf"/>
</dbReference>
<dbReference type="AlphaFoldDB" id="A0A7J8LSH8"/>
<protein>
    <recommendedName>
        <fullName evidence="3">Protein transport protein SEC23</fullName>
    </recommendedName>
</protein>
<reference evidence="1 2" key="1">
    <citation type="journal article" date="2019" name="Genome Biol. Evol.">
        <title>Insights into the evolution of the New World diploid cottons (Gossypium, subgenus Houzingenia) based on genome sequencing.</title>
        <authorList>
            <person name="Grover C.E."/>
            <person name="Arick M.A. 2nd"/>
            <person name="Thrash A."/>
            <person name="Conover J.L."/>
            <person name="Sanders W.S."/>
            <person name="Peterson D.G."/>
            <person name="Frelichowski J.E."/>
            <person name="Scheffler J.A."/>
            <person name="Scheffler B.E."/>
            <person name="Wendel J.F."/>
        </authorList>
    </citation>
    <scope>NUCLEOTIDE SEQUENCE [LARGE SCALE GENOMIC DNA]</scope>
    <source>
        <strain evidence="1">157</strain>
        <tissue evidence="1">Leaf</tissue>
    </source>
</reference>
<dbReference type="Proteomes" id="UP000593572">
    <property type="component" value="Unassembled WGS sequence"/>
</dbReference>
<dbReference type="Gene3D" id="3.40.20.10">
    <property type="entry name" value="Severin"/>
    <property type="match status" value="1"/>
</dbReference>
<proteinExistence type="predicted"/>
<dbReference type="InterPro" id="IPR029006">
    <property type="entry name" value="ADF-H/Gelsolin-like_dom_sf"/>
</dbReference>
<sequence>MILQERFPVPRLVVCDQHGSQLRSLVTLTSPYILPCQELILVPCTGKIFVSKIEPISNIQ</sequence>